<keyword evidence="1" id="KW-0645">Protease</keyword>
<dbReference type="GO" id="GO:0046872">
    <property type="term" value="F:metal ion binding"/>
    <property type="evidence" value="ECO:0007669"/>
    <property type="project" value="UniProtKB-KW"/>
</dbReference>
<keyword evidence="5" id="KW-1185">Reference proteome</keyword>
<evidence type="ECO:0000313" key="4">
    <source>
        <dbReference type="EMBL" id="KAI4532639.1"/>
    </source>
</evidence>
<evidence type="ECO:0008006" key="6">
    <source>
        <dbReference type="Google" id="ProtNLM"/>
    </source>
</evidence>
<proteinExistence type="predicted"/>
<evidence type="ECO:0000256" key="2">
    <source>
        <dbReference type="ARBA" id="ARBA00022723"/>
    </source>
</evidence>
<accession>A0AAD4TUS6</accession>
<dbReference type="PROSITE" id="PS00759">
    <property type="entry name" value="ARGE_DAPE_CPG2_2"/>
    <property type="match status" value="1"/>
</dbReference>
<organism evidence="4 5">
    <name type="scientific">Ovis ammon polii</name>
    <dbReference type="NCBI Taxonomy" id="230172"/>
    <lineage>
        <taxon>Eukaryota</taxon>
        <taxon>Metazoa</taxon>
        <taxon>Chordata</taxon>
        <taxon>Craniata</taxon>
        <taxon>Vertebrata</taxon>
        <taxon>Euteleostomi</taxon>
        <taxon>Mammalia</taxon>
        <taxon>Eutheria</taxon>
        <taxon>Laurasiatheria</taxon>
        <taxon>Artiodactyla</taxon>
        <taxon>Ruminantia</taxon>
        <taxon>Pecora</taxon>
        <taxon>Bovidae</taxon>
        <taxon>Caprinae</taxon>
        <taxon>Ovis</taxon>
    </lineage>
</organism>
<dbReference type="InterPro" id="IPR001261">
    <property type="entry name" value="ArgE/DapE_CS"/>
</dbReference>
<dbReference type="PANTHER" id="PTHR43270:SF1">
    <property type="entry name" value="BETA-ALA-HIS DIPEPTIDASE"/>
    <property type="match status" value="1"/>
</dbReference>
<dbReference type="InterPro" id="IPR002933">
    <property type="entry name" value="Peptidase_M20"/>
</dbReference>
<dbReference type="EMBL" id="JAKZEL010000021">
    <property type="protein sequence ID" value="KAI4532639.1"/>
    <property type="molecule type" value="Genomic_DNA"/>
</dbReference>
<name>A0AAD4TUS6_OVIAM</name>
<dbReference type="Gene3D" id="3.40.630.10">
    <property type="entry name" value="Zn peptidases"/>
    <property type="match status" value="2"/>
</dbReference>
<protein>
    <recommendedName>
        <fullName evidence="6">Carnosine dipeptidase 1</fullName>
    </recommendedName>
</protein>
<keyword evidence="3" id="KW-0378">Hydrolase</keyword>
<dbReference type="GO" id="GO:0005829">
    <property type="term" value="C:cytosol"/>
    <property type="evidence" value="ECO:0007669"/>
    <property type="project" value="TreeGrafter"/>
</dbReference>
<reference evidence="4" key="1">
    <citation type="submission" date="2022-03" db="EMBL/GenBank/DDBJ databases">
        <title>Genomic analyses of argali, domestic sheep and their hybrids provide insights into chromosomal evolution, heterosis and genetic basis of agronomic traits.</title>
        <authorList>
            <person name="Li M."/>
        </authorList>
    </citation>
    <scope>NUCLEOTIDE SEQUENCE</scope>
    <source>
        <strain evidence="4">CAU-MHL-2022a</strain>
        <tissue evidence="4">Skin</tissue>
    </source>
</reference>
<evidence type="ECO:0000256" key="1">
    <source>
        <dbReference type="ARBA" id="ARBA00022670"/>
    </source>
</evidence>
<dbReference type="SUPFAM" id="SSF53187">
    <property type="entry name" value="Zn-dependent exopeptidases"/>
    <property type="match status" value="1"/>
</dbReference>
<keyword evidence="2" id="KW-0479">Metal-binding</keyword>
<dbReference type="GO" id="GO:0016805">
    <property type="term" value="F:dipeptidase activity"/>
    <property type="evidence" value="ECO:0007669"/>
    <property type="project" value="TreeGrafter"/>
</dbReference>
<dbReference type="Proteomes" id="UP001214576">
    <property type="component" value="Unassembled WGS sequence"/>
</dbReference>
<evidence type="ECO:0000313" key="5">
    <source>
        <dbReference type="Proteomes" id="UP001214576"/>
    </source>
</evidence>
<dbReference type="GO" id="GO:0006508">
    <property type="term" value="P:proteolysis"/>
    <property type="evidence" value="ECO:0007669"/>
    <property type="project" value="UniProtKB-KW"/>
</dbReference>
<sequence>MFSASTPPPGPLEKVFQYIDLHQDEFVQTLKEWVAVESDSVQPAPRLRRELLRMVGLAAGRLRGLGARVASVDAGFQQLPDSQTLPVPPILLAELGRDPKKPTVCFYGHLDVQPARQEDGWLTDPYTLTEVDGKLYGRGTTDNKGPVLAWINAVSAFKALGEDLPVNVKFLIEGMEEAGSLALEELVRKEKSGFFSSVDCIVISDNLWISQRKPALIYGTRGNSYFTVEVPADRGCEGGSLVDASGRILVPGIYEHVAPVTEEEKRVYADIDLDVEEYRNSSQVKRFLFDTKVKQHLEYIFSKRNSSNQMTVSMALGLHPWIANISDRQYLAAKRAIRTVFGTEPDMIRDGSTIPIAKILQDTTQKSVIMLPLGAVDDGEHSQNEKINRWNYIEGSKLFAAFFLEMAKLHSSW</sequence>
<dbReference type="PANTHER" id="PTHR43270">
    <property type="entry name" value="BETA-ALA-HIS DIPEPTIDASE"/>
    <property type="match status" value="1"/>
</dbReference>
<dbReference type="Pfam" id="PF01546">
    <property type="entry name" value="Peptidase_M20"/>
    <property type="match status" value="1"/>
</dbReference>
<dbReference type="InterPro" id="IPR051458">
    <property type="entry name" value="Cyt/Met_Dipeptidase"/>
</dbReference>
<gene>
    <name evidence="4" type="ORF">MG293_017047</name>
</gene>
<comment type="caution">
    <text evidence="4">The sequence shown here is derived from an EMBL/GenBank/DDBJ whole genome shotgun (WGS) entry which is preliminary data.</text>
</comment>
<evidence type="ECO:0000256" key="3">
    <source>
        <dbReference type="ARBA" id="ARBA00022801"/>
    </source>
</evidence>
<dbReference type="AlphaFoldDB" id="A0AAD4TUS6"/>